<dbReference type="GO" id="GO:0016791">
    <property type="term" value="F:phosphatase activity"/>
    <property type="evidence" value="ECO:0007669"/>
    <property type="project" value="UniProtKB-ARBA"/>
</dbReference>
<dbReference type="InterPro" id="IPR023214">
    <property type="entry name" value="HAD_sf"/>
</dbReference>
<dbReference type="SFLD" id="SFLDG01129">
    <property type="entry name" value="C1.5:_HAD__Beta-PGM__Phosphata"/>
    <property type="match status" value="1"/>
</dbReference>
<dbReference type="Gene3D" id="3.40.50.1000">
    <property type="entry name" value="HAD superfamily/HAD-like"/>
    <property type="match status" value="1"/>
</dbReference>
<protein>
    <submittedName>
        <fullName evidence="1">HAD-like domain-containing protein</fullName>
    </submittedName>
</protein>
<dbReference type="Gene3D" id="1.10.150.240">
    <property type="entry name" value="Putative phosphatase, domain 2"/>
    <property type="match status" value="1"/>
</dbReference>
<evidence type="ECO:0000313" key="1">
    <source>
        <dbReference type="EMBL" id="KAJ3836309.1"/>
    </source>
</evidence>
<dbReference type="AlphaFoldDB" id="A0AA38UBF8"/>
<dbReference type="NCBIfam" id="TIGR01509">
    <property type="entry name" value="HAD-SF-IA-v3"/>
    <property type="match status" value="1"/>
</dbReference>
<keyword evidence="2" id="KW-1185">Reference proteome</keyword>
<evidence type="ECO:0000313" key="2">
    <source>
        <dbReference type="Proteomes" id="UP001163846"/>
    </source>
</evidence>
<dbReference type="SUPFAM" id="SSF56784">
    <property type="entry name" value="HAD-like"/>
    <property type="match status" value="1"/>
</dbReference>
<gene>
    <name evidence="1" type="ORF">F5878DRAFT_265788</name>
</gene>
<proteinExistence type="predicted"/>
<dbReference type="Pfam" id="PF00702">
    <property type="entry name" value="Hydrolase"/>
    <property type="match status" value="1"/>
</dbReference>
<dbReference type="Proteomes" id="UP001163846">
    <property type="component" value="Unassembled WGS sequence"/>
</dbReference>
<dbReference type="InterPro" id="IPR036412">
    <property type="entry name" value="HAD-like_sf"/>
</dbReference>
<reference evidence="1" key="1">
    <citation type="submission" date="2022-08" db="EMBL/GenBank/DDBJ databases">
        <authorList>
            <consortium name="DOE Joint Genome Institute"/>
            <person name="Min B."/>
            <person name="Riley R."/>
            <person name="Sierra-Patev S."/>
            <person name="Naranjo-Ortiz M."/>
            <person name="Looney B."/>
            <person name="Konkel Z."/>
            <person name="Slot J.C."/>
            <person name="Sakamoto Y."/>
            <person name="Steenwyk J.L."/>
            <person name="Rokas A."/>
            <person name="Carro J."/>
            <person name="Camarero S."/>
            <person name="Ferreira P."/>
            <person name="Molpeceres G."/>
            <person name="Ruiz-Duenas F.J."/>
            <person name="Serrano A."/>
            <person name="Henrissat B."/>
            <person name="Drula E."/>
            <person name="Hughes K.W."/>
            <person name="Mata J.L."/>
            <person name="Ishikawa N.K."/>
            <person name="Vargas-Isla R."/>
            <person name="Ushijima S."/>
            <person name="Smith C.A."/>
            <person name="Ahrendt S."/>
            <person name="Andreopoulos W."/>
            <person name="He G."/>
            <person name="Labutti K."/>
            <person name="Lipzen A."/>
            <person name="Ng V."/>
            <person name="Sandor L."/>
            <person name="Barry K."/>
            <person name="Martinez A.T."/>
            <person name="Xiao Y."/>
            <person name="Gibbons J.G."/>
            <person name="Terashima K."/>
            <person name="Hibbett D.S."/>
            <person name="Grigoriev I.V."/>
        </authorList>
    </citation>
    <scope>NUCLEOTIDE SEQUENCE</scope>
    <source>
        <strain evidence="1">TFB9207</strain>
    </source>
</reference>
<accession>A0AA38UBF8</accession>
<dbReference type="EMBL" id="MU806330">
    <property type="protein sequence ID" value="KAJ3836309.1"/>
    <property type="molecule type" value="Genomic_DNA"/>
</dbReference>
<name>A0AA38UBF8_9AGAR</name>
<dbReference type="InterPro" id="IPR052898">
    <property type="entry name" value="ACAD10-like"/>
</dbReference>
<dbReference type="PANTHER" id="PTHR47829">
    <property type="entry name" value="HYDROLASE, PUTATIVE (AFU_ORTHOLOGUE AFUA_1G12880)-RELATED"/>
    <property type="match status" value="1"/>
</dbReference>
<comment type="caution">
    <text evidence="1">The sequence shown here is derived from an EMBL/GenBank/DDBJ whole genome shotgun (WGS) entry which is preliminary data.</text>
</comment>
<dbReference type="SFLD" id="SFLDS00003">
    <property type="entry name" value="Haloacid_Dehalogenase"/>
    <property type="match status" value="1"/>
</dbReference>
<dbReference type="CDD" id="cd02603">
    <property type="entry name" value="HAD_sEH-N_like"/>
    <property type="match status" value="1"/>
</dbReference>
<dbReference type="PANTHER" id="PTHR47829:SF1">
    <property type="entry name" value="HAD FAMILY PHOSPHATASE"/>
    <property type="match status" value="1"/>
</dbReference>
<dbReference type="InterPro" id="IPR023198">
    <property type="entry name" value="PGP-like_dom2"/>
</dbReference>
<dbReference type="InterPro" id="IPR006439">
    <property type="entry name" value="HAD-SF_hydro_IA"/>
</dbReference>
<sequence length="262" mass="29486">MADTPSKKFKAVIFDIGGVVVRSPFIAIARYEQEHRIPKNYLNCSIVARGSKGAWQKFERGELELFDFYKKFSKDLSDTANGNVWYRDYCKRRNIICPQLPDTLEVDGRELFGMMMRESTQYDTHMVEAIRRIRSAGKHKVIALTNNFSRTSTTPIPSSELEFLGWTDGATPNKLRAMFDDFCDSSTLGARKPEPRFYLLACERNGIKPTEAVFLDDIGLNLKAARELGMETIHVRIGGTLDAVKILGTKVGLTLTGSSSKL</sequence>
<organism evidence="1 2">
    <name type="scientific">Lentinula raphanica</name>
    <dbReference type="NCBI Taxonomy" id="153919"/>
    <lineage>
        <taxon>Eukaryota</taxon>
        <taxon>Fungi</taxon>
        <taxon>Dikarya</taxon>
        <taxon>Basidiomycota</taxon>
        <taxon>Agaricomycotina</taxon>
        <taxon>Agaricomycetes</taxon>
        <taxon>Agaricomycetidae</taxon>
        <taxon>Agaricales</taxon>
        <taxon>Marasmiineae</taxon>
        <taxon>Omphalotaceae</taxon>
        <taxon>Lentinula</taxon>
    </lineage>
</organism>